<accession>G0S4V2</accession>
<dbReference type="HOGENOM" id="CLU_2037794_0_0_1"/>
<dbReference type="GeneID" id="18257216"/>
<feature type="region of interest" description="Disordered" evidence="1">
    <location>
        <begin position="90"/>
        <end position="124"/>
    </location>
</feature>
<dbReference type="OMA" id="PPVEVGH"/>
<feature type="compositionally biased region" description="Basic and acidic residues" evidence="1">
    <location>
        <begin position="97"/>
        <end position="111"/>
    </location>
</feature>
<name>G0S4V2_CHATD</name>
<evidence type="ECO:0000256" key="1">
    <source>
        <dbReference type="SAM" id="MobiDB-lite"/>
    </source>
</evidence>
<keyword evidence="3" id="KW-1185">Reference proteome</keyword>
<reference evidence="2 3" key="1">
    <citation type="journal article" date="2011" name="Cell">
        <title>Insight into structure and assembly of the nuclear pore complex by utilizing the genome of a eukaryotic thermophile.</title>
        <authorList>
            <person name="Amlacher S."/>
            <person name="Sarges P."/>
            <person name="Flemming D."/>
            <person name="van Noort V."/>
            <person name="Kunze R."/>
            <person name="Devos D.P."/>
            <person name="Arumugam M."/>
            <person name="Bork P."/>
            <person name="Hurt E."/>
        </authorList>
    </citation>
    <scope>NUCLEOTIDE SEQUENCE [LARGE SCALE GENOMIC DNA]</scope>
    <source>
        <strain evidence="3">DSM 1495 / CBS 144.50 / IMI 039719</strain>
    </source>
</reference>
<dbReference type="AlphaFoldDB" id="G0S4V2"/>
<sequence>MPGCLTLLRFWRKRKQDDEAATVQVKEKYGTFDRPQIANSKKTSTDSSFDDPLKNSKTKVQVSYMPHPTCNPIYSAYAAPKDLAWINATQTRPVSGHTDETEETARRRKTEEEEQERLNFFQML</sequence>
<feature type="region of interest" description="Disordered" evidence="1">
    <location>
        <begin position="28"/>
        <end position="65"/>
    </location>
</feature>
<gene>
    <name evidence="2" type="ORF">CTHT_0031780</name>
</gene>
<organism evidence="3">
    <name type="scientific">Chaetomium thermophilum (strain DSM 1495 / CBS 144.50 / IMI 039719)</name>
    <name type="common">Thermochaetoides thermophila</name>
    <dbReference type="NCBI Taxonomy" id="759272"/>
    <lineage>
        <taxon>Eukaryota</taxon>
        <taxon>Fungi</taxon>
        <taxon>Dikarya</taxon>
        <taxon>Ascomycota</taxon>
        <taxon>Pezizomycotina</taxon>
        <taxon>Sordariomycetes</taxon>
        <taxon>Sordariomycetidae</taxon>
        <taxon>Sordariales</taxon>
        <taxon>Chaetomiaceae</taxon>
        <taxon>Thermochaetoides</taxon>
    </lineage>
</organism>
<dbReference type="KEGG" id="cthr:CTHT_0031780"/>
<evidence type="ECO:0000313" key="3">
    <source>
        <dbReference type="Proteomes" id="UP000008066"/>
    </source>
</evidence>
<evidence type="ECO:0000313" key="2">
    <source>
        <dbReference type="EMBL" id="EGS21323.1"/>
    </source>
</evidence>
<dbReference type="RefSeq" id="XP_006693619.1">
    <property type="nucleotide sequence ID" value="XM_006693556.1"/>
</dbReference>
<dbReference type="Proteomes" id="UP000008066">
    <property type="component" value="Unassembled WGS sequence"/>
</dbReference>
<dbReference type="EMBL" id="GL988041">
    <property type="protein sequence ID" value="EGS21323.1"/>
    <property type="molecule type" value="Genomic_DNA"/>
</dbReference>
<proteinExistence type="predicted"/>
<protein>
    <submittedName>
        <fullName evidence="2">Uncharacterized protein</fullName>
    </submittedName>
</protein>